<keyword evidence="1" id="KW-0472">Membrane</keyword>
<evidence type="ECO:0008006" key="4">
    <source>
        <dbReference type="Google" id="ProtNLM"/>
    </source>
</evidence>
<accession>A0ABX2JCQ8</accession>
<keyword evidence="1" id="KW-0812">Transmembrane</keyword>
<comment type="caution">
    <text evidence="2">The sequence shown here is derived from an EMBL/GenBank/DDBJ whole genome shotgun (WGS) entry which is preliminary data.</text>
</comment>
<proteinExistence type="predicted"/>
<dbReference type="Proteomes" id="UP000621447">
    <property type="component" value="Unassembled WGS sequence"/>
</dbReference>
<reference evidence="2 3" key="1">
    <citation type="submission" date="2020-06" db="EMBL/GenBank/DDBJ databases">
        <title>Sphingomonas hominis sp. nov., a member of the Sphingomonas, isolated from the hair of a 22-year-old girl.</title>
        <authorList>
            <person name="Zhang D.-F."/>
            <person name="Cui X.-W."/>
        </authorList>
    </citation>
    <scope>NUCLEOTIDE SEQUENCE [LARGE SCALE GENOMIC DNA]</scope>
    <source>
        <strain evidence="2 3">HHU CXW</strain>
    </source>
</reference>
<protein>
    <recommendedName>
        <fullName evidence="4">LemA family protein</fullName>
    </recommendedName>
</protein>
<name>A0ABX2JCQ8_9SPHN</name>
<keyword evidence="3" id="KW-1185">Reference proteome</keyword>
<dbReference type="EMBL" id="JABULH010000001">
    <property type="protein sequence ID" value="NTS63638.1"/>
    <property type="molecule type" value="Genomic_DNA"/>
</dbReference>
<gene>
    <name evidence="2" type="ORF">HRV97_00515</name>
</gene>
<sequence length="175" mass="19255">MPWLFDPANSAAVGAYGLILGIIGLPLTLWGLYITFKQARLATTSADLAINAVKEFKARVSEQDTSRDISEALYALDITKRHIGNNAWRDALDSYEDARRAFIRINLANVPLANQSRIDLQKAINQMNAFCDKVEAALSGKSDYPETVKVSAIIRRNYELLLTVQNGLTEGPANG</sequence>
<feature type="transmembrane region" description="Helical" evidence="1">
    <location>
        <begin position="12"/>
        <end position="33"/>
    </location>
</feature>
<evidence type="ECO:0000256" key="1">
    <source>
        <dbReference type="SAM" id="Phobius"/>
    </source>
</evidence>
<dbReference type="RefSeq" id="WP_174191756.1">
    <property type="nucleotide sequence ID" value="NZ_JABULH010000001.1"/>
</dbReference>
<keyword evidence="1" id="KW-1133">Transmembrane helix</keyword>
<evidence type="ECO:0000313" key="3">
    <source>
        <dbReference type="Proteomes" id="UP000621447"/>
    </source>
</evidence>
<organism evidence="2 3">
    <name type="scientific">Sphingomonas hominis</name>
    <dbReference type="NCBI Taxonomy" id="2741495"/>
    <lineage>
        <taxon>Bacteria</taxon>
        <taxon>Pseudomonadati</taxon>
        <taxon>Pseudomonadota</taxon>
        <taxon>Alphaproteobacteria</taxon>
        <taxon>Sphingomonadales</taxon>
        <taxon>Sphingomonadaceae</taxon>
        <taxon>Sphingomonas</taxon>
    </lineage>
</organism>
<evidence type="ECO:0000313" key="2">
    <source>
        <dbReference type="EMBL" id="NTS63638.1"/>
    </source>
</evidence>